<name>A0AAN9II55_CLITE</name>
<keyword evidence="2" id="KW-1185">Reference proteome</keyword>
<proteinExistence type="predicted"/>
<organism evidence="1 2">
    <name type="scientific">Clitoria ternatea</name>
    <name type="common">Butterfly pea</name>
    <dbReference type="NCBI Taxonomy" id="43366"/>
    <lineage>
        <taxon>Eukaryota</taxon>
        <taxon>Viridiplantae</taxon>
        <taxon>Streptophyta</taxon>
        <taxon>Embryophyta</taxon>
        <taxon>Tracheophyta</taxon>
        <taxon>Spermatophyta</taxon>
        <taxon>Magnoliopsida</taxon>
        <taxon>eudicotyledons</taxon>
        <taxon>Gunneridae</taxon>
        <taxon>Pentapetalae</taxon>
        <taxon>rosids</taxon>
        <taxon>fabids</taxon>
        <taxon>Fabales</taxon>
        <taxon>Fabaceae</taxon>
        <taxon>Papilionoideae</taxon>
        <taxon>50 kb inversion clade</taxon>
        <taxon>NPAAA clade</taxon>
        <taxon>indigoferoid/millettioid clade</taxon>
        <taxon>Phaseoleae</taxon>
        <taxon>Clitoria</taxon>
    </lineage>
</organism>
<evidence type="ECO:0000313" key="1">
    <source>
        <dbReference type="EMBL" id="KAK7279997.1"/>
    </source>
</evidence>
<protein>
    <submittedName>
        <fullName evidence="1">Uncharacterized protein</fullName>
    </submittedName>
</protein>
<reference evidence="1 2" key="1">
    <citation type="submission" date="2024-01" db="EMBL/GenBank/DDBJ databases">
        <title>The genomes of 5 underutilized Papilionoideae crops provide insights into root nodulation and disease resistance.</title>
        <authorList>
            <person name="Yuan L."/>
        </authorList>
    </citation>
    <scope>NUCLEOTIDE SEQUENCE [LARGE SCALE GENOMIC DNA]</scope>
    <source>
        <strain evidence="1">LY-2023</strain>
        <tissue evidence="1">Leaf</tissue>
    </source>
</reference>
<comment type="caution">
    <text evidence="1">The sequence shown here is derived from an EMBL/GenBank/DDBJ whole genome shotgun (WGS) entry which is preliminary data.</text>
</comment>
<gene>
    <name evidence="1" type="ORF">RJT34_25059</name>
</gene>
<dbReference type="Proteomes" id="UP001359559">
    <property type="component" value="Unassembled WGS sequence"/>
</dbReference>
<accession>A0AAN9II55</accession>
<dbReference type="AlphaFoldDB" id="A0AAN9II55"/>
<evidence type="ECO:0000313" key="2">
    <source>
        <dbReference type="Proteomes" id="UP001359559"/>
    </source>
</evidence>
<sequence>MRDKLLIDLRYVIRIRYRPGRRFDKAKNVIESVKSANVSIKRAMNTHAFLLFRGDKDQECCKGRDTEGGLQNNTTRWYLWMPQNSDTAGRG</sequence>
<dbReference type="EMBL" id="JAYKXN010000006">
    <property type="protein sequence ID" value="KAK7279997.1"/>
    <property type="molecule type" value="Genomic_DNA"/>
</dbReference>